<proteinExistence type="predicted"/>
<dbReference type="EMBL" id="MN740215">
    <property type="protein sequence ID" value="QHT94123.1"/>
    <property type="molecule type" value="Genomic_DNA"/>
</dbReference>
<sequence>MIQLKNENVQEKKVELVQESADTSDALSVSTPAPPPVENLPKVKVCHNLKKLASFKQIKKNYKLQSQKDIFVSDVKSLLQHLDKDEHEYDIELLIEVLNACEEFFIYGNKEERNQCKVDAINELMIDYFGNQQVLNKFICTIKNQIKKSNFFKRNFKKIKNFFL</sequence>
<reference evidence="1" key="1">
    <citation type="journal article" date="2020" name="Nature">
        <title>Giant virus diversity and host interactions through global metagenomics.</title>
        <authorList>
            <person name="Schulz F."/>
            <person name="Roux S."/>
            <person name="Paez-Espino D."/>
            <person name="Jungbluth S."/>
            <person name="Walsh D.A."/>
            <person name="Denef V.J."/>
            <person name="McMahon K.D."/>
            <person name="Konstantinidis K.T."/>
            <person name="Eloe-Fadrosh E.A."/>
            <person name="Kyrpides N.C."/>
            <person name="Woyke T."/>
        </authorList>
    </citation>
    <scope>NUCLEOTIDE SEQUENCE</scope>
    <source>
        <strain evidence="1">GVMAG-M-3300024258-14</strain>
    </source>
</reference>
<organism evidence="1">
    <name type="scientific">viral metagenome</name>
    <dbReference type="NCBI Taxonomy" id="1070528"/>
    <lineage>
        <taxon>unclassified sequences</taxon>
        <taxon>metagenomes</taxon>
        <taxon>organismal metagenomes</taxon>
    </lineage>
</organism>
<name>A0A6C0IRJ3_9ZZZZ</name>
<dbReference type="AlphaFoldDB" id="A0A6C0IRJ3"/>
<protein>
    <submittedName>
        <fullName evidence="1">Uncharacterized protein</fullName>
    </submittedName>
</protein>
<accession>A0A6C0IRJ3</accession>
<evidence type="ECO:0000313" key="1">
    <source>
        <dbReference type="EMBL" id="QHT94123.1"/>
    </source>
</evidence>